<evidence type="ECO:0000256" key="10">
    <source>
        <dbReference type="ARBA" id="ARBA00022833"/>
    </source>
</evidence>
<organism evidence="18 19">
    <name type="scientific">Quercus rubra</name>
    <name type="common">Northern red oak</name>
    <name type="synonym">Quercus borealis</name>
    <dbReference type="NCBI Taxonomy" id="3512"/>
    <lineage>
        <taxon>Eukaryota</taxon>
        <taxon>Viridiplantae</taxon>
        <taxon>Streptophyta</taxon>
        <taxon>Embryophyta</taxon>
        <taxon>Tracheophyta</taxon>
        <taxon>Spermatophyta</taxon>
        <taxon>Magnoliopsida</taxon>
        <taxon>eudicotyledons</taxon>
        <taxon>Gunneridae</taxon>
        <taxon>Pentapetalae</taxon>
        <taxon>rosids</taxon>
        <taxon>fabids</taxon>
        <taxon>Fagales</taxon>
        <taxon>Fagaceae</taxon>
        <taxon>Quercus</taxon>
    </lineage>
</organism>
<evidence type="ECO:0000256" key="8">
    <source>
        <dbReference type="ARBA" id="ARBA00022771"/>
    </source>
</evidence>
<keyword evidence="6 16" id="KW-0812">Transmembrane</keyword>
<dbReference type="SUPFAM" id="SSF57850">
    <property type="entry name" value="RING/U-box"/>
    <property type="match status" value="1"/>
</dbReference>
<evidence type="ECO:0000256" key="11">
    <source>
        <dbReference type="ARBA" id="ARBA00022989"/>
    </source>
</evidence>
<evidence type="ECO:0000256" key="2">
    <source>
        <dbReference type="ARBA" id="ARBA00004167"/>
    </source>
</evidence>
<comment type="catalytic activity">
    <reaction evidence="1">
        <text>S-ubiquitinyl-[E2 ubiquitin-conjugating enzyme]-L-cysteine + [acceptor protein]-L-lysine = [E2 ubiquitin-conjugating enzyme]-L-cysteine + N(6)-ubiquitinyl-[acceptor protein]-L-lysine.</text>
        <dbReference type="EC" id="2.3.2.27"/>
    </reaction>
</comment>
<dbReference type="EC" id="2.3.2.27" evidence="4"/>
<dbReference type="GO" id="GO:0016020">
    <property type="term" value="C:membrane"/>
    <property type="evidence" value="ECO:0007669"/>
    <property type="project" value="UniProtKB-SubCell"/>
</dbReference>
<dbReference type="GO" id="GO:0061630">
    <property type="term" value="F:ubiquitin protein ligase activity"/>
    <property type="evidence" value="ECO:0007669"/>
    <property type="project" value="UniProtKB-EC"/>
</dbReference>
<evidence type="ECO:0000256" key="16">
    <source>
        <dbReference type="SAM" id="Phobius"/>
    </source>
</evidence>
<dbReference type="SMART" id="SM00184">
    <property type="entry name" value="RING"/>
    <property type="match status" value="1"/>
</dbReference>
<gene>
    <name evidence="18" type="ORF">RGQ29_009306</name>
</gene>
<evidence type="ECO:0000256" key="6">
    <source>
        <dbReference type="ARBA" id="ARBA00022692"/>
    </source>
</evidence>
<evidence type="ECO:0000256" key="5">
    <source>
        <dbReference type="ARBA" id="ARBA00022679"/>
    </source>
</evidence>
<keyword evidence="5" id="KW-0808">Transferase</keyword>
<comment type="caution">
    <text evidence="18">The sequence shown here is derived from an EMBL/GenBank/DDBJ whole genome shotgun (WGS) entry which is preliminary data.</text>
</comment>
<evidence type="ECO:0000313" key="19">
    <source>
        <dbReference type="Proteomes" id="UP001324115"/>
    </source>
</evidence>
<dbReference type="PANTHER" id="PTHR14155">
    <property type="entry name" value="RING FINGER DOMAIN-CONTAINING"/>
    <property type="match status" value="1"/>
</dbReference>
<feature type="region of interest" description="Disordered" evidence="15">
    <location>
        <begin position="208"/>
        <end position="228"/>
    </location>
</feature>
<dbReference type="GO" id="GO:0008270">
    <property type="term" value="F:zinc ion binding"/>
    <property type="evidence" value="ECO:0007669"/>
    <property type="project" value="UniProtKB-KW"/>
</dbReference>
<protein>
    <recommendedName>
        <fullName evidence="4">RING-type E3 ubiquitin transferase</fullName>
        <ecNumber evidence="4">2.3.2.27</ecNumber>
    </recommendedName>
</protein>
<keyword evidence="8 14" id="KW-0863">Zinc-finger</keyword>
<dbReference type="InterPro" id="IPR053238">
    <property type="entry name" value="RING-H2_zinc_finger"/>
</dbReference>
<dbReference type="AlphaFoldDB" id="A0AAN7FYU6"/>
<evidence type="ECO:0000256" key="3">
    <source>
        <dbReference type="ARBA" id="ARBA00004906"/>
    </source>
</evidence>
<evidence type="ECO:0000259" key="17">
    <source>
        <dbReference type="PROSITE" id="PS50089"/>
    </source>
</evidence>
<keyword evidence="19" id="KW-1185">Reference proteome</keyword>
<evidence type="ECO:0000313" key="18">
    <source>
        <dbReference type="EMBL" id="KAK4599194.1"/>
    </source>
</evidence>
<proteinExistence type="inferred from homology"/>
<dbReference type="PANTHER" id="PTHR14155:SF583">
    <property type="entry name" value="RING-TYPE DOMAIN-CONTAINING PROTEIN"/>
    <property type="match status" value="1"/>
</dbReference>
<evidence type="ECO:0000256" key="13">
    <source>
        <dbReference type="ARBA" id="ARBA00024209"/>
    </source>
</evidence>
<dbReference type="FunFam" id="3.30.40.10:FF:000187">
    <property type="entry name" value="E3 ubiquitin-protein ligase ATL6"/>
    <property type="match status" value="1"/>
</dbReference>
<keyword evidence="11 16" id="KW-1133">Transmembrane helix</keyword>
<evidence type="ECO:0000256" key="1">
    <source>
        <dbReference type="ARBA" id="ARBA00000900"/>
    </source>
</evidence>
<feature type="transmembrane region" description="Helical" evidence="16">
    <location>
        <begin position="65"/>
        <end position="85"/>
    </location>
</feature>
<name>A0AAN7FYU6_QUERU</name>
<evidence type="ECO:0000256" key="7">
    <source>
        <dbReference type="ARBA" id="ARBA00022723"/>
    </source>
</evidence>
<dbReference type="Gene3D" id="3.30.40.10">
    <property type="entry name" value="Zinc/RING finger domain, C3HC4 (zinc finger)"/>
    <property type="match status" value="1"/>
</dbReference>
<comment type="pathway">
    <text evidence="3">Protein modification; protein ubiquitination.</text>
</comment>
<dbReference type="Pfam" id="PF13639">
    <property type="entry name" value="zf-RING_2"/>
    <property type="match status" value="1"/>
</dbReference>
<keyword evidence="10" id="KW-0862">Zinc</keyword>
<dbReference type="InterPro" id="IPR013083">
    <property type="entry name" value="Znf_RING/FYVE/PHD"/>
</dbReference>
<evidence type="ECO:0000256" key="12">
    <source>
        <dbReference type="ARBA" id="ARBA00023136"/>
    </source>
</evidence>
<evidence type="ECO:0000256" key="4">
    <source>
        <dbReference type="ARBA" id="ARBA00012483"/>
    </source>
</evidence>
<reference evidence="18 19" key="1">
    <citation type="journal article" date="2023" name="G3 (Bethesda)">
        <title>A haplotype-resolved chromosome-scale genome for Quercus rubra L. provides insights into the genetics of adaptive traits for red oak species.</title>
        <authorList>
            <person name="Kapoor B."/>
            <person name="Jenkins J."/>
            <person name="Schmutz J."/>
            <person name="Zhebentyayeva T."/>
            <person name="Kuelheim C."/>
            <person name="Coggeshall M."/>
            <person name="Heim C."/>
            <person name="Lasky J.R."/>
            <person name="Leites L."/>
            <person name="Islam-Faridi N."/>
            <person name="Romero-Severson J."/>
            <person name="DeLeo V.L."/>
            <person name="Lucas S.M."/>
            <person name="Lazic D."/>
            <person name="Gailing O."/>
            <person name="Carlson J."/>
            <person name="Staton M."/>
        </authorList>
    </citation>
    <scope>NUCLEOTIDE SEQUENCE [LARGE SCALE GENOMIC DNA]</scope>
    <source>
        <strain evidence="18">Pseudo-F2</strain>
    </source>
</reference>
<evidence type="ECO:0000256" key="14">
    <source>
        <dbReference type="PROSITE-ProRule" id="PRU00175"/>
    </source>
</evidence>
<accession>A0AAN7FYU6</accession>
<dbReference type="EMBL" id="JAXUIC010000002">
    <property type="protein sequence ID" value="KAK4599194.1"/>
    <property type="molecule type" value="Genomic_DNA"/>
</dbReference>
<comment type="subcellular location">
    <subcellularLocation>
        <location evidence="2">Membrane</location>
        <topology evidence="2">Single-pass membrane protein</topology>
    </subcellularLocation>
</comment>
<feature type="transmembrane region" description="Helical" evidence="16">
    <location>
        <begin position="21"/>
        <end position="39"/>
    </location>
</feature>
<dbReference type="PROSITE" id="PS50089">
    <property type="entry name" value="ZF_RING_2"/>
    <property type="match status" value="1"/>
</dbReference>
<feature type="domain" description="RING-type" evidence="17">
    <location>
        <begin position="145"/>
        <end position="187"/>
    </location>
</feature>
<comment type="similarity">
    <text evidence="13">Belongs to the RING-type zinc finger family. ATL subfamily.</text>
</comment>
<keyword evidence="9" id="KW-0833">Ubl conjugation pathway</keyword>
<sequence length="378" mass="41997">MTVQSRTHHCPSILKLSQFNHGMAVASLVKIVVLFHMLLQVTAQNETNGALPPDPLSALKFDKRMALIMIILVSVFFFLGFLSVYTRQCADRRIRGRLDLAIGMGGSGRRSRRARGLDAEVMASFPTFVYSSVKGLKIGQGALECAVCLNEFEDDETLRLLPKCSHVFHTDCIDAWLASHSTCPVCRAYLVPKPGEIPRSIVLQMPETDANSGQPEIEEPLSHSQHTQDVLEASNAIPNQSQPHRSSSPGFKLLPRSYSMGHSLVQPGENQERFTLRLPEEVRSQLMSSTSVTSLNRTNSCAVAFPRVRSSRRGFRSASGGIGRTYDRFARSDRWRFSFTPNFISRTGSARSPKVEVDYVGENSSDPLRPNVPSEMRV</sequence>
<keyword evidence="12 16" id="KW-0472">Membrane</keyword>
<dbReference type="CDD" id="cd16461">
    <property type="entry name" value="RING-H2_EL5-like"/>
    <property type="match status" value="1"/>
</dbReference>
<keyword evidence="7" id="KW-0479">Metal-binding</keyword>
<evidence type="ECO:0000256" key="15">
    <source>
        <dbReference type="SAM" id="MobiDB-lite"/>
    </source>
</evidence>
<dbReference type="InterPro" id="IPR001841">
    <property type="entry name" value="Znf_RING"/>
</dbReference>
<evidence type="ECO:0000256" key="9">
    <source>
        <dbReference type="ARBA" id="ARBA00022786"/>
    </source>
</evidence>
<dbReference type="Proteomes" id="UP001324115">
    <property type="component" value="Unassembled WGS sequence"/>
</dbReference>